<protein>
    <recommendedName>
        <fullName evidence="2">histidine kinase</fullName>
        <ecNumber evidence="2">2.7.13.3</ecNumber>
    </recommendedName>
</protein>
<dbReference type="CDD" id="cd16922">
    <property type="entry name" value="HATPase_EvgS-ArcB-TorS-like"/>
    <property type="match status" value="1"/>
</dbReference>
<feature type="domain" description="Response regulatory" evidence="7">
    <location>
        <begin position="619"/>
        <end position="739"/>
    </location>
</feature>
<dbReference type="InterPro" id="IPR004358">
    <property type="entry name" value="Sig_transdc_His_kin-like_C"/>
</dbReference>
<keyword evidence="9" id="KW-1185">Reference proteome</keyword>
<feature type="transmembrane region" description="Helical" evidence="5">
    <location>
        <begin position="206"/>
        <end position="225"/>
    </location>
</feature>
<dbReference type="SUPFAM" id="SSF47384">
    <property type="entry name" value="Homodimeric domain of signal transducing histidine kinase"/>
    <property type="match status" value="1"/>
</dbReference>
<dbReference type="SMART" id="SM00388">
    <property type="entry name" value="HisKA"/>
    <property type="match status" value="1"/>
</dbReference>
<dbReference type="CDD" id="cd00082">
    <property type="entry name" value="HisKA"/>
    <property type="match status" value="1"/>
</dbReference>
<feature type="transmembrane region" description="Helical" evidence="5">
    <location>
        <begin position="38"/>
        <end position="57"/>
    </location>
</feature>
<proteinExistence type="predicted"/>
<gene>
    <name evidence="8" type="ORF">FYJ44_12835</name>
</gene>
<feature type="modified residue" description="4-aspartylphosphate" evidence="4">
    <location>
        <position position="673"/>
    </location>
</feature>
<dbReference type="FunFam" id="3.30.565.10:FF:000010">
    <property type="entry name" value="Sensor histidine kinase RcsC"/>
    <property type="match status" value="1"/>
</dbReference>
<keyword evidence="5" id="KW-0472">Membrane</keyword>
<evidence type="ECO:0000256" key="5">
    <source>
        <dbReference type="SAM" id="Phobius"/>
    </source>
</evidence>
<dbReference type="PANTHER" id="PTHR45339">
    <property type="entry name" value="HYBRID SIGNAL TRANSDUCTION HISTIDINE KINASE J"/>
    <property type="match status" value="1"/>
</dbReference>
<evidence type="ECO:0000259" key="6">
    <source>
        <dbReference type="PROSITE" id="PS50109"/>
    </source>
</evidence>
<dbReference type="EC" id="2.7.13.3" evidence="2"/>
<dbReference type="InterPro" id="IPR036097">
    <property type="entry name" value="HisK_dim/P_sf"/>
</dbReference>
<evidence type="ECO:0000256" key="3">
    <source>
        <dbReference type="ARBA" id="ARBA00022553"/>
    </source>
</evidence>
<feature type="domain" description="Histidine kinase" evidence="6">
    <location>
        <begin position="380"/>
        <end position="603"/>
    </location>
</feature>
<dbReference type="SUPFAM" id="SSF55874">
    <property type="entry name" value="ATPase domain of HSP90 chaperone/DNA topoisomerase II/histidine kinase"/>
    <property type="match status" value="1"/>
</dbReference>
<reference evidence="8 9" key="1">
    <citation type="submission" date="2019-09" db="EMBL/GenBank/DDBJ databases">
        <title>In-depth cultivation of the pig gut microbiome towards novel bacterial diversity and tailored functional studies.</title>
        <authorList>
            <person name="Wylensek D."/>
            <person name="Hitch T.C.A."/>
            <person name="Clavel T."/>
        </authorList>
    </citation>
    <scope>NUCLEOTIDE SEQUENCE [LARGE SCALE GENOMIC DNA]</scope>
    <source>
        <strain evidence="8 9">PG-178-WT-4</strain>
    </source>
</reference>
<dbReference type="EMBL" id="VUMH01000016">
    <property type="protein sequence ID" value="MSS28895.1"/>
    <property type="molecule type" value="Genomic_DNA"/>
</dbReference>
<dbReference type="InterPro" id="IPR003594">
    <property type="entry name" value="HATPase_dom"/>
</dbReference>
<evidence type="ECO:0000256" key="4">
    <source>
        <dbReference type="PROSITE-ProRule" id="PRU00169"/>
    </source>
</evidence>
<dbReference type="Proteomes" id="UP000477488">
    <property type="component" value="Unassembled WGS sequence"/>
</dbReference>
<dbReference type="PRINTS" id="PR00344">
    <property type="entry name" value="BCTRLSENSOR"/>
</dbReference>
<dbReference type="PANTHER" id="PTHR45339:SF3">
    <property type="entry name" value="HISTIDINE KINASE"/>
    <property type="match status" value="1"/>
</dbReference>
<dbReference type="Pfam" id="PF00072">
    <property type="entry name" value="Response_reg"/>
    <property type="match status" value="2"/>
</dbReference>
<dbReference type="InterPro" id="IPR036890">
    <property type="entry name" value="HATPase_C_sf"/>
</dbReference>
<dbReference type="GO" id="GO:0000155">
    <property type="term" value="F:phosphorelay sensor kinase activity"/>
    <property type="evidence" value="ECO:0007669"/>
    <property type="project" value="InterPro"/>
</dbReference>
<dbReference type="InterPro" id="IPR005467">
    <property type="entry name" value="His_kinase_dom"/>
</dbReference>
<dbReference type="PROSITE" id="PS50110">
    <property type="entry name" value="RESPONSE_REGULATORY"/>
    <property type="match status" value="2"/>
</dbReference>
<keyword evidence="3 4" id="KW-0597">Phosphoprotein</keyword>
<dbReference type="InterPro" id="IPR001789">
    <property type="entry name" value="Sig_transdc_resp-reg_receiver"/>
</dbReference>
<evidence type="ECO:0000259" key="7">
    <source>
        <dbReference type="PROSITE" id="PS50110"/>
    </source>
</evidence>
<feature type="modified residue" description="4-aspartylphosphate" evidence="4">
    <location>
        <position position="813"/>
    </location>
</feature>
<dbReference type="RefSeq" id="WP_154512759.1">
    <property type="nucleotide sequence ID" value="NZ_VUMH01000016.1"/>
</dbReference>
<feature type="domain" description="Response regulatory" evidence="7">
    <location>
        <begin position="761"/>
        <end position="882"/>
    </location>
</feature>
<evidence type="ECO:0000313" key="8">
    <source>
        <dbReference type="EMBL" id="MSS28895.1"/>
    </source>
</evidence>
<accession>A0A6L5XP95</accession>
<dbReference type="InterPro" id="IPR011006">
    <property type="entry name" value="CheY-like_superfamily"/>
</dbReference>
<dbReference type="Gene3D" id="3.30.565.10">
    <property type="entry name" value="Histidine kinase-like ATPase, C-terminal domain"/>
    <property type="match status" value="1"/>
</dbReference>
<keyword evidence="5" id="KW-0812">Transmembrane</keyword>
<comment type="catalytic activity">
    <reaction evidence="1">
        <text>ATP + protein L-histidine = ADP + protein N-phospho-L-histidine.</text>
        <dbReference type="EC" id="2.7.13.3"/>
    </reaction>
</comment>
<evidence type="ECO:0000256" key="2">
    <source>
        <dbReference type="ARBA" id="ARBA00012438"/>
    </source>
</evidence>
<evidence type="ECO:0000313" key="9">
    <source>
        <dbReference type="Proteomes" id="UP000477488"/>
    </source>
</evidence>
<keyword evidence="5" id="KW-1133">Transmembrane helix</keyword>
<comment type="caution">
    <text evidence="8">The sequence shown here is derived from an EMBL/GenBank/DDBJ whole genome shotgun (WGS) entry which is preliminary data.</text>
</comment>
<dbReference type="Pfam" id="PF02518">
    <property type="entry name" value="HATPase_c"/>
    <property type="match status" value="1"/>
</dbReference>
<sequence>MKIRVAFPDSAATESRAKNDTAVFGGKYAAVSPRNLRMLGLCVITLCYVAFVVFAMYRMGESTTRLYEHPYLVSREAREMKARIYEMRNTLPALLSTPGLSPAKFEEILSRQEKAQDDAIARIKPIYLGEKEDLDALERVLHEFRQVRRRAVREIAGVATFDQANAYYRRELLPYLETLDGVLDRFGKSADRRSAAILADMDRTRVFSILVTLLMGGLLIWLIVFTNRLERKKNREIAYREKLFNLLAENIDEVFLIARSKEKFEYISSNSGRILGLDADELYRDNNALYSLLPCEVTDWLRTVFNDGSLRGPVERDVAFAVNGRQFKIRVYPVYQNGALERHITVLADQTDAIAYQRTLSDALESARKANAAKSDFLSHMSHEIRTPMNAIIGMTTIAMSRLDDPARVEDCLGKIAQSSRHLLGLINDVLDMSKIEGGKLSIAHEPFNFRMAIQAVVNLIQPQAQEREQNFEISLSEVDEEELCGDVLRLNQILLNILSNAVKFTPAGGAVRLEIHQLHKKNNTIRFRFIIRDTGIGMSRAFLSRLYRPFEQATASTSTTFGGTGLGMAITKNLVSLMGGGITVKSREGEGTEFTVELPFGLSGRRTPQDFAGLDPLKVLVADDDRGTCEHASLLLEKMGLRTRWVLSGGEAVECILRAHEHGDDYDVCFIDWKMPDMDGVETARRIRREVGPDTLIIIISAYDWAPIERQAREAGVDAFIPKPFFASTLYDTLLSVTRRISPKAGSGVSGEQYDFSGKCVLLVEDNAFNREVAQEFLEMTGAAVECAENGQEALEKFTSSEPGRYALILMDVQMPVMDGYEATRAIRASAHASAKNVPILAMTANAFNEDIAAATEAGMNGHLAKPIDVPALYRLIASHLASDLT</sequence>
<dbReference type="SMART" id="SM00448">
    <property type="entry name" value="REC"/>
    <property type="match status" value="2"/>
</dbReference>
<dbReference type="CDD" id="cd17546">
    <property type="entry name" value="REC_hyHK_CKI1_RcsC-like"/>
    <property type="match status" value="2"/>
</dbReference>
<dbReference type="Pfam" id="PF00512">
    <property type="entry name" value="HisKA"/>
    <property type="match status" value="1"/>
</dbReference>
<organism evidence="8 9">
    <name type="scientific">Desulfovibrio porci</name>
    <dbReference type="NCBI Taxonomy" id="2605782"/>
    <lineage>
        <taxon>Bacteria</taxon>
        <taxon>Pseudomonadati</taxon>
        <taxon>Thermodesulfobacteriota</taxon>
        <taxon>Desulfovibrionia</taxon>
        <taxon>Desulfovibrionales</taxon>
        <taxon>Desulfovibrionaceae</taxon>
        <taxon>Desulfovibrio</taxon>
    </lineage>
</organism>
<dbReference type="Gene3D" id="1.10.287.130">
    <property type="match status" value="1"/>
</dbReference>
<dbReference type="PROSITE" id="PS50109">
    <property type="entry name" value="HIS_KIN"/>
    <property type="match status" value="1"/>
</dbReference>
<evidence type="ECO:0000256" key="1">
    <source>
        <dbReference type="ARBA" id="ARBA00000085"/>
    </source>
</evidence>
<dbReference type="Gene3D" id="3.40.50.2300">
    <property type="match status" value="2"/>
</dbReference>
<dbReference type="AlphaFoldDB" id="A0A6L5XP95"/>
<dbReference type="SMART" id="SM00387">
    <property type="entry name" value="HATPase_c"/>
    <property type="match status" value="1"/>
</dbReference>
<name>A0A6L5XP95_9BACT</name>
<dbReference type="SUPFAM" id="SSF52172">
    <property type="entry name" value="CheY-like"/>
    <property type="match status" value="2"/>
</dbReference>
<dbReference type="InterPro" id="IPR003661">
    <property type="entry name" value="HisK_dim/P_dom"/>
</dbReference>